<reference evidence="1" key="1">
    <citation type="submission" date="2020-05" db="EMBL/GenBank/DDBJ databases">
        <authorList>
            <person name="Chiriac C."/>
            <person name="Salcher M."/>
            <person name="Ghai R."/>
            <person name="Kavagutti S V."/>
        </authorList>
    </citation>
    <scope>NUCLEOTIDE SEQUENCE</scope>
</reference>
<organism evidence="1">
    <name type="scientific">freshwater metagenome</name>
    <dbReference type="NCBI Taxonomy" id="449393"/>
    <lineage>
        <taxon>unclassified sequences</taxon>
        <taxon>metagenomes</taxon>
        <taxon>ecological metagenomes</taxon>
    </lineage>
</organism>
<gene>
    <name evidence="1" type="ORF">UFOPK3547_01773</name>
</gene>
<proteinExistence type="predicted"/>
<sequence>MIAVLAPLIAAQWWGAGMREGAAAGALACIALVCWGLVGLEALGDRASALFNPPTLERVDTPVADGVTATPAEARSLPQVISLVQRLAPPGSPIFVAPERSNLVAITAPVLYVLAQRPNARRADLTLEAKPEVQRDTVQVLRRTMPKAIIRWSDPRGIVSEPNLRGIPTSSRELDLFLASNYRVVLKSGPYEVLRPRG</sequence>
<dbReference type="AlphaFoldDB" id="A0A6J5ZYB8"/>
<name>A0A6J5ZYB8_9ZZZZ</name>
<protein>
    <submittedName>
        <fullName evidence="1">Unannotated protein</fullName>
    </submittedName>
</protein>
<accession>A0A6J5ZYB8</accession>
<dbReference type="EMBL" id="CAESAN010000230">
    <property type="protein sequence ID" value="CAB4347634.1"/>
    <property type="molecule type" value="Genomic_DNA"/>
</dbReference>
<evidence type="ECO:0000313" key="1">
    <source>
        <dbReference type="EMBL" id="CAB4347634.1"/>
    </source>
</evidence>